<dbReference type="PANTHER" id="PTHR13357">
    <property type="entry name" value="SH3 ADAPTER PROTEIN SPIN90 NCK INTERACTING PROTEIN WITH SH3 DOMAIN"/>
    <property type="match status" value="1"/>
</dbReference>
<comment type="caution">
    <text evidence="5">The sequence shown here is derived from an EMBL/GenBank/DDBJ whole genome shotgun (WGS) entry which is preliminary data.</text>
</comment>
<dbReference type="SMART" id="SM00326">
    <property type="entry name" value="SH3"/>
    <property type="match status" value="1"/>
</dbReference>
<evidence type="ECO:0000256" key="1">
    <source>
        <dbReference type="ARBA" id="ARBA00022443"/>
    </source>
</evidence>
<dbReference type="Proteomes" id="UP001152888">
    <property type="component" value="Unassembled WGS sequence"/>
</dbReference>
<feature type="domain" description="SH3" evidence="4">
    <location>
        <begin position="9"/>
        <end position="71"/>
    </location>
</feature>
<dbReference type="PROSITE" id="PS50002">
    <property type="entry name" value="SH3"/>
    <property type="match status" value="1"/>
</dbReference>
<dbReference type="InterPro" id="IPR018556">
    <property type="entry name" value="SPIN90/Ldb17_LRD"/>
</dbReference>
<evidence type="ECO:0000313" key="5">
    <source>
        <dbReference type="EMBL" id="CAH1957586.1"/>
    </source>
</evidence>
<dbReference type="InterPro" id="IPR001452">
    <property type="entry name" value="SH3_domain"/>
</dbReference>
<dbReference type="SUPFAM" id="SSF50044">
    <property type="entry name" value="SH3-domain"/>
    <property type="match status" value="1"/>
</dbReference>
<dbReference type="PANTHER" id="PTHR13357:SF1">
    <property type="entry name" value="NCK-INTERACTING PROTEIN WITH SH3 DOMAIN"/>
    <property type="match status" value="1"/>
</dbReference>
<dbReference type="AlphaFoldDB" id="A0A9P0NV62"/>
<evidence type="ECO:0000313" key="6">
    <source>
        <dbReference type="Proteomes" id="UP001152888"/>
    </source>
</evidence>
<accession>A0A9P0NV62</accession>
<evidence type="ECO:0000259" key="4">
    <source>
        <dbReference type="PROSITE" id="PS50002"/>
    </source>
</evidence>
<dbReference type="InterPro" id="IPR036028">
    <property type="entry name" value="SH3-like_dom_sf"/>
</dbReference>
<dbReference type="Gene3D" id="2.30.30.40">
    <property type="entry name" value="SH3 Domains"/>
    <property type="match status" value="1"/>
</dbReference>
<reference evidence="5" key="1">
    <citation type="submission" date="2022-03" db="EMBL/GenBank/DDBJ databases">
        <authorList>
            <person name="Sayadi A."/>
        </authorList>
    </citation>
    <scope>NUCLEOTIDE SEQUENCE</scope>
</reference>
<dbReference type="OrthoDB" id="445362at2759"/>
<feature type="compositionally biased region" description="Low complexity" evidence="3">
    <location>
        <begin position="146"/>
        <end position="166"/>
    </location>
</feature>
<dbReference type="Pfam" id="PF14604">
    <property type="entry name" value="SH3_9"/>
    <property type="match status" value="1"/>
</dbReference>
<keyword evidence="1 2" id="KW-0728">SH3 domain</keyword>
<feature type="region of interest" description="Disordered" evidence="3">
    <location>
        <begin position="145"/>
        <end position="172"/>
    </location>
</feature>
<proteinExistence type="predicted"/>
<dbReference type="InterPro" id="IPR030125">
    <property type="entry name" value="SPIN90/Ldb17"/>
</dbReference>
<dbReference type="GO" id="GO:0006897">
    <property type="term" value="P:endocytosis"/>
    <property type="evidence" value="ECO:0007669"/>
    <property type="project" value="TreeGrafter"/>
</dbReference>
<dbReference type="Pfam" id="PF09431">
    <property type="entry name" value="SPIN90_LRD"/>
    <property type="match status" value="1"/>
</dbReference>
<dbReference type="GO" id="GO:0071933">
    <property type="term" value="F:Arp2/3 complex binding"/>
    <property type="evidence" value="ECO:0007669"/>
    <property type="project" value="TreeGrafter"/>
</dbReference>
<dbReference type="EMBL" id="CAKOFQ010006672">
    <property type="protein sequence ID" value="CAH1957586.1"/>
    <property type="molecule type" value="Genomic_DNA"/>
</dbReference>
<name>A0A9P0NV62_ACAOB</name>
<evidence type="ECO:0000256" key="3">
    <source>
        <dbReference type="SAM" id="MobiDB-lite"/>
    </source>
</evidence>
<keyword evidence="6" id="KW-1185">Reference proteome</keyword>
<organism evidence="5 6">
    <name type="scientific">Acanthoscelides obtectus</name>
    <name type="common">Bean weevil</name>
    <name type="synonym">Bruchus obtectus</name>
    <dbReference type="NCBI Taxonomy" id="200917"/>
    <lineage>
        <taxon>Eukaryota</taxon>
        <taxon>Metazoa</taxon>
        <taxon>Ecdysozoa</taxon>
        <taxon>Arthropoda</taxon>
        <taxon>Hexapoda</taxon>
        <taxon>Insecta</taxon>
        <taxon>Pterygota</taxon>
        <taxon>Neoptera</taxon>
        <taxon>Endopterygota</taxon>
        <taxon>Coleoptera</taxon>
        <taxon>Polyphaga</taxon>
        <taxon>Cucujiformia</taxon>
        <taxon>Chrysomeloidea</taxon>
        <taxon>Chrysomelidae</taxon>
        <taxon>Bruchinae</taxon>
        <taxon>Bruchini</taxon>
        <taxon>Acanthoscelides</taxon>
    </lineage>
</organism>
<gene>
    <name evidence="5" type="ORF">ACAOBT_LOCUS2186</name>
</gene>
<protein>
    <recommendedName>
        <fullName evidence="4">SH3 domain-containing protein</fullName>
    </recommendedName>
</protein>
<sequence>MSQNILLTGNLDMLHSLYDFKATYAKTLSFKCNEYFLLYQTNTKHKNWWEVINERGEMGYIPSNYVETVTVNPSFYLQFLENCLSRLKNGVTSDCNIGDRKDVIQRLKHLKKQIEHHPEICRNSIGSNDDIPPLLFKNSEGRLESVKSTTSTSNSSNISDLRSSNSGMDEEPIKPVQKAFNKSVVQKSIENIHQEIKSELLNDKNKSESNLSVSTSTHSAPAITHQSVYDLVESVRINTQLSHEMSRLAVVTVIQGLHELLPASVFPYLSTILSHSQTSLVDDAHIDQTHDASRLKIIFNELTSCKEDSQQRNWMLHEDEGVIKEYILELISILSNADASISRHVISSDQYHVITTLIDYYQMEVRWSIRQLLLQAFGVLCSLDKTVINIMLNSVLPCELARDMLTNPRNIPKLNYSSLLLTMVFSMGEQMPVTHFDLLGKRFLSFILDNIEYPPDTDLDEQIPDLFLNLIISFNLQFTEESENPILAALEERDVAKTFTEKILLLINREEDPVRIFDHEPAPPHSLLKLFIDLFSRKCTADLFYTNDIKVLIDIVVRNISDLSAGDTRRRQYLELCRRVMRNTNYDEHRHKLDEILKCFTRIFCEESDLSKYDQKLVKEISNEFPQLFK</sequence>
<evidence type="ECO:0000256" key="2">
    <source>
        <dbReference type="PROSITE-ProRule" id="PRU00192"/>
    </source>
</evidence>